<sequence length="361" mass="37534">MNKYLATSAMLALISGAASAGGSGRSGQNIGILFEEGNYAEVSVGSISPDVSGTALGANSGDMASSYLQIGAGYKRDINDQLSFAVIYDQPYGADVDYPSGTGYAFAGSTAELETHALTGILRYKFDTGVSLHGGLRAQTLEASASIPSIGGYTANGERDTGVGYLVGAAYEKPEIALRVAITYFSKVKHELATSEFLGVSQPDTVTSTETPQAVNLDLQTGIAKDTLLFGGVRWVEWSAFEIAPAAYTGTIGSPLVAFQNNTFTYTLGVGRKFSENLSGSAAVSYEETLGDTVSNLGPTDGRLGLTLGLRYTMDNMVISGGINYTRIGGANTVVSSAGPILSSFTDNSSVGVGFKVGYRF</sequence>
<comment type="similarity">
    <text evidence="2">Belongs to the OmpP1/FadL family.</text>
</comment>
<evidence type="ECO:0000256" key="2">
    <source>
        <dbReference type="ARBA" id="ARBA00008163"/>
    </source>
</evidence>
<dbReference type="Pfam" id="PF03349">
    <property type="entry name" value="Toluene_X"/>
    <property type="match status" value="1"/>
</dbReference>
<evidence type="ECO:0000256" key="5">
    <source>
        <dbReference type="ARBA" id="ARBA00022729"/>
    </source>
</evidence>
<proteinExistence type="inferred from homology"/>
<reference evidence="9 10" key="1">
    <citation type="submission" date="2018-05" db="EMBL/GenBank/DDBJ databases">
        <authorList>
            <person name="Zhang Y.-J."/>
        </authorList>
    </citation>
    <scope>NUCLEOTIDE SEQUENCE [LARGE SCALE GENOMIC DNA]</scope>
    <source>
        <strain evidence="9 10">CY04</strain>
    </source>
</reference>
<dbReference type="PANTHER" id="PTHR35093:SF8">
    <property type="entry name" value="OUTER MEMBRANE PROTEIN NMB0088-RELATED"/>
    <property type="match status" value="1"/>
</dbReference>
<comment type="subcellular location">
    <subcellularLocation>
        <location evidence="1">Cell outer membrane</location>
        <topology evidence="1">Multi-pass membrane protein</topology>
    </subcellularLocation>
</comment>
<dbReference type="PANTHER" id="PTHR35093">
    <property type="entry name" value="OUTER MEMBRANE PROTEIN NMB0088-RELATED"/>
    <property type="match status" value="1"/>
</dbReference>
<feature type="signal peptide" evidence="8">
    <location>
        <begin position="1"/>
        <end position="20"/>
    </location>
</feature>
<organism evidence="9 10">
    <name type="scientific">Parasedimentitalea denitrificans</name>
    <dbReference type="NCBI Taxonomy" id="2211118"/>
    <lineage>
        <taxon>Bacteria</taxon>
        <taxon>Pseudomonadati</taxon>
        <taxon>Pseudomonadota</taxon>
        <taxon>Alphaproteobacteria</taxon>
        <taxon>Rhodobacterales</taxon>
        <taxon>Paracoccaceae</taxon>
        <taxon>Parasedimentitalea</taxon>
    </lineage>
</organism>
<dbReference type="Gene3D" id="2.40.160.60">
    <property type="entry name" value="Outer membrane protein transport protein (OMPP1/FadL/TodX)"/>
    <property type="match status" value="1"/>
</dbReference>
<keyword evidence="3" id="KW-1134">Transmembrane beta strand</keyword>
<protein>
    <recommendedName>
        <fullName evidence="11">Long-chain fatty acid transport protein</fullName>
    </recommendedName>
</protein>
<accession>A0ABX0W804</accession>
<keyword evidence="6" id="KW-0472">Membrane</keyword>
<evidence type="ECO:0000256" key="6">
    <source>
        <dbReference type="ARBA" id="ARBA00023136"/>
    </source>
</evidence>
<keyword evidence="7" id="KW-0998">Cell outer membrane</keyword>
<keyword evidence="4" id="KW-0812">Transmembrane</keyword>
<dbReference type="InterPro" id="IPR005017">
    <property type="entry name" value="OMPP1/FadL/TodX"/>
</dbReference>
<evidence type="ECO:0000256" key="1">
    <source>
        <dbReference type="ARBA" id="ARBA00004571"/>
    </source>
</evidence>
<evidence type="ECO:0008006" key="11">
    <source>
        <dbReference type="Google" id="ProtNLM"/>
    </source>
</evidence>
<name>A0ABX0W804_9RHOB</name>
<keyword evidence="5 8" id="KW-0732">Signal</keyword>
<evidence type="ECO:0000256" key="7">
    <source>
        <dbReference type="ARBA" id="ARBA00023237"/>
    </source>
</evidence>
<dbReference type="EMBL" id="QHLQ01000005">
    <property type="protein sequence ID" value="NIZ60815.1"/>
    <property type="molecule type" value="Genomic_DNA"/>
</dbReference>
<evidence type="ECO:0000256" key="8">
    <source>
        <dbReference type="SAM" id="SignalP"/>
    </source>
</evidence>
<keyword evidence="10" id="KW-1185">Reference proteome</keyword>
<evidence type="ECO:0000256" key="3">
    <source>
        <dbReference type="ARBA" id="ARBA00022452"/>
    </source>
</evidence>
<dbReference type="RefSeq" id="WP_167683391.1">
    <property type="nucleotide sequence ID" value="NZ_QHLQ01000005.1"/>
</dbReference>
<evidence type="ECO:0000313" key="10">
    <source>
        <dbReference type="Proteomes" id="UP001429564"/>
    </source>
</evidence>
<comment type="caution">
    <text evidence="9">The sequence shown here is derived from an EMBL/GenBank/DDBJ whole genome shotgun (WGS) entry which is preliminary data.</text>
</comment>
<dbReference type="Proteomes" id="UP001429564">
    <property type="component" value="Unassembled WGS sequence"/>
</dbReference>
<feature type="chain" id="PRO_5046206961" description="Long-chain fatty acid transport protein" evidence="8">
    <location>
        <begin position="21"/>
        <end position="361"/>
    </location>
</feature>
<gene>
    <name evidence="9" type="ORF">DL239_07495</name>
</gene>
<evidence type="ECO:0000313" key="9">
    <source>
        <dbReference type="EMBL" id="NIZ60815.1"/>
    </source>
</evidence>
<evidence type="ECO:0000256" key="4">
    <source>
        <dbReference type="ARBA" id="ARBA00022692"/>
    </source>
</evidence>
<dbReference type="SUPFAM" id="SSF56935">
    <property type="entry name" value="Porins"/>
    <property type="match status" value="1"/>
</dbReference>